<protein>
    <submittedName>
        <fullName evidence="2">Uncharacterized protein</fullName>
    </submittedName>
</protein>
<gene>
    <name evidence="2" type="ORF">PXEA_LOCUS24985</name>
</gene>
<evidence type="ECO:0000313" key="3">
    <source>
        <dbReference type="Proteomes" id="UP000784294"/>
    </source>
</evidence>
<dbReference type="AlphaFoldDB" id="A0A3S5AA31"/>
<proteinExistence type="predicted"/>
<feature type="compositionally biased region" description="Basic and acidic residues" evidence="1">
    <location>
        <begin position="70"/>
        <end position="79"/>
    </location>
</feature>
<accession>A0A3S5AA31</accession>
<feature type="compositionally biased region" description="Basic residues" evidence="1">
    <location>
        <begin position="57"/>
        <end position="66"/>
    </location>
</feature>
<dbReference type="Proteomes" id="UP000784294">
    <property type="component" value="Unassembled WGS sequence"/>
</dbReference>
<comment type="caution">
    <text evidence="2">The sequence shown here is derived from an EMBL/GenBank/DDBJ whole genome shotgun (WGS) entry which is preliminary data.</text>
</comment>
<keyword evidence="3" id="KW-1185">Reference proteome</keyword>
<evidence type="ECO:0000256" key="1">
    <source>
        <dbReference type="SAM" id="MobiDB-lite"/>
    </source>
</evidence>
<evidence type="ECO:0000313" key="2">
    <source>
        <dbReference type="EMBL" id="VEL31545.1"/>
    </source>
</evidence>
<reference evidence="2" key="1">
    <citation type="submission" date="2018-11" db="EMBL/GenBank/DDBJ databases">
        <authorList>
            <consortium name="Pathogen Informatics"/>
        </authorList>
    </citation>
    <scope>NUCLEOTIDE SEQUENCE</scope>
</reference>
<sequence length="121" mass="13785">MPDLWYISIHLPFFVFCCLRSTYRSFPVSYGHHLLDHGKIEDTRTSSANMRNEKQARRASKAHPKQSSRQGRDKTKTSKEAFLNGSQGCDNGQIPKEPASPRPGEPGWQLLEMPITIVRVM</sequence>
<name>A0A3S5AA31_9PLAT</name>
<organism evidence="2 3">
    <name type="scientific">Protopolystoma xenopodis</name>
    <dbReference type="NCBI Taxonomy" id="117903"/>
    <lineage>
        <taxon>Eukaryota</taxon>
        <taxon>Metazoa</taxon>
        <taxon>Spiralia</taxon>
        <taxon>Lophotrochozoa</taxon>
        <taxon>Platyhelminthes</taxon>
        <taxon>Monogenea</taxon>
        <taxon>Polyopisthocotylea</taxon>
        <taxon>Polystomatidea</taxon>
        <taxon>Polystomatidae</taxon>
        <taxon>Protopolystoma</taxon>
    </lineage>
</organism>
<dbReference type="EMBL" id="CAAALY010123695">
    <property type="protein sequence ID" value="VEL31545.1"/>
    <property type="molecule type" value="Genomic_DNA"/>
</dbReference>
<feature type="region of interest" description="Disordered" evidence="1">
    <location>
        <begin position="37"/>
        <end position="110"/>
    </location>
</feature>